<keyword evidence="1" id="KW-0732">Signal</keyword>
<keyword evidence="3" id="KW-1185">Reference proteome</keyword>
<feature type="signal peptide" evidence="1">
    <location>
        <begin position="1"/>
        <end position="23"/>
    </location>
</feature>
<protein>
    <submittedName>
        <fullName evidence="2">Uncharacterized protein</fullName>
    </submittedName>
</protein>
<dbReference type="EMBL" id="MCFA01000001">
    <property type="protein sequence ID" value="ORY19866.1"/>
    <property type="molecule type" value="Genomic_DNA"/>
</dbReference>
<accession>A0A1Y2ABI4</accession>
<evidence type="ECO:0000313" key="2">
    <source>
        <dbReference type="EMBL" id="ORY19866.1"/>
    </source>
</evidence>
<dbReference type="AlphaFoldDB" id="A0A1Y2ABI4"/>
<dbReference type="Proteomes" id="UP000193144">
    <property type="component" value="Unassembled WGS sequence"/>
</dbReference>
<evidence type="ECO:0000313" key="3">
    <source>
        <dbReference type="Proteomes" id="UP000193144"/>
    </source>
</evidence>
<name>A0A1Y2ABI4_9PLEO</name>
<feature type="chain" id="PRO_5013118825" evidence="1">
    <location>
        <begin position="24"/>
        <end position="207"/>
    </location>
</feature>
<reference evidence="2 3" key="1">
    <citation type="submission" date="2016-07" db="EMBL/GenBank/DDBJ databases">
        <title>Pervasive Adenine N6-methylation of Active Genes in Fungi.</title>
        <authorList>
            <consortium name="DOE Joint Genome Institute"/>
            <person name="Mondo S.J."/>
            <person name="Dannebaum R.O."/>
            <person name="Kuo R.C."/>
            <person name="Labutti K."/>
            <person name="Haridas S."/>
            <person name="Kuo A."/>
            <person name="Salamov A."/>
            <person name="Ahrendt S.R."/>
            <person name="Lipzen A."/>
            <person name="Sullivan W."/>
            <person name="Andreopoulos W.B."/>
            <person name="Clum A."/>
            <person name="Lindquist E."/>
            <person name="Daum C."/>
            <person name="Ramamoorthy G.K."/>
            <person name="Gryganskyi A."/>
            <person name="Culley D."/>
            <person name="Magnuson J.K."/>
            <person name="James T.Y."/>
            <person name="O'Malley M.A."/>
            <person name="Stajich J.E."/>
            <person name="Spatafora J.W."/>
            <person name="Visel A."/>
            <person name="Grigoriev I.V."/>
        </authorList>
    </citation>
    <scope>NUCLEOTIDE SEQUENCE [LARGE SCALE GENOMIC DNA]</scope>
    <source>
        <strain evidence="2 3">CBS 115471</strain>
    </source>
</reference>
<gene>
    <name evidence="2" type="ORF">BCR34DRAFT_551847</name>
</gene>
<sequence>MSALPSLDLSIFFVAQMQSGVQGEGIHSDILPGETYACTVPKIPNIPTLSFFSVEPVSCTELFANTPRILQARPPSHSSPVLVSGIIIIIGCIHATGIDCASMLREFSTPLVLLLPKRNCLTELASTAVSCFLNSMSFTPIDSSERLCLRSAYTPCSILRTVCEIQYIHFGTAQKSRRCMQRPIQTALLALLYYVLTIRKSRKAFHK</sequence>
<comment type="caution">
    <text evidence="2">The sequence shown here is derived from an EMBL/GenBank/DDBJ whole genome shotgun (WGS) entry which is preliminary data.</text>
</comment>
<evidence type="ECO:0000256" key="1">
    <source>
        <dbReference type="SAM" id="SignalP"/>
    </source>
</evidence>
<organism evidence="2 3">
    <name type="scientific">Clohesyomyces aquaticus</name>
    <dbReference type="NCBI Taxonomy" id="1231657"/>
    <lineage>
        <taxon>Eukaryota</taxon>
        <taxon>Fungi</taxon>
        <taxon>Dikarya</taxon>
        <taxon>Ascomycota</taxon>
        <taxon>Pezizomycotina</taxon>
        <taxon>Dothideomycetes</taxon>
        <taxon>Pleosporomycetidae</taxon>
        <taxon>Pleosporales</taxon>
        <taxon>Lindgomycetaceae</taxon>
        <taxon>Clohesyomyces</taxon>
    </lineage>
</organism>
<proteinExistence type="predicted"/>